<name>A0A026WL92_OOCBI</name>
<gene>
    <name evidence="3" type="ORF">DMN91_010318</name>
    <name evidence="2" type="ORF">X777_03051</name>
</gene>
<feature type="region of interest" description="Disordered" evidence="1">
    <location>
        <begin position="109"/>
        <end position="131"/>
    </location>
</feature>
<keyword evidence="4" id="KW-1185">Reference proteome</keyword>
<dbReference type="Proteomes" id="UP000279307">
    <property type="component" value="Chromosome 10"/>
</dbReference>
<reference evidence="3" key="2">
    <citation type="journal article" date="2018" name="Genome Res.">
        <title>The genomic architecture and molecular evolution of ant odorant receptors.</title>
        <authorList>
            <person name="McKenzie S.K."/>
            <person name="Kronauer D.J.C."/>
        </authorList>
    </citation>
    <scope>NUCLEOTIDE SEQUENCE [LARGE SCALE GENOMIC DNA]</scope>
    <source>
        <strain evidence="3">Clonal line C1</strain>
    </source>
</reference>
<protein>
    <submittedName>
        <fullName evidence="2">Uncharacterized protein</fullName>
    </submittedName>
</protein>
<evidence type="ECO:0000313" key="2">
    <source>
        <dbReference type="EMBL" id="EZA56431.1"/>
    </source>
</evidence>
<dbReference type="EMBL" id="KK107167">
    <property type="protein sequence ID" value="EZA56431.1"/>
    <property type="molecule type" value="Genomic_DNA"/>
</dbReference>
<dbReference type="InterPro" id="IPR029138">
    <property type="entry name" value="SNAPC5"/>
</dbReference>
<dbReference type="OMA" id="RISPYEM"/>
<dbReference type="Pfam" id="PF15497">
    <property type="entry name" value="SNAPC5"/>
    <property type="match status" value="1"/>
</dbReference>
<feature type="region of interest" description="Disordered" evidence="1">
    <location>
        <begin position="60"/>
        <end position="81"/>
    </location>
</feature>
<evidence type="ECO:0000313" key="3">
    <source>
        <dbReference type="EMBL" id="RLU18075.1"/>
    </source>
</evidence>
<organism evidence="2 4">
    <name type="scientific">Ooceraea biroi</name>
    <name type="common">Clonal raider ant</name>
    <name type="synonym">Cerapachys biroi</name>
    <dbReference type="NCBI Taxonomy" id="2015173"/>
    <lineage>
        <taxon>Eukaryota</taxon>
        <taxon>Metazoa</taxon>
        <taxon>Ecdysozoa</taxon>
        <taxon>Arthropoda</taxon>
        <taxon>Hexapoda</taxon>
        <taxon>Insecta</taxon>
        <taxon>Pterygota</taxon>
        <taxon>Neoptera</taxon>
        <taxon>Endopterygota</taxon>
        <taxon>Hymenoptera</taxon>
        <taxon>Apocrita</taxon>
        <taxon>Aculeata</taxon>
        <taxon>Formicoidea</taxon>
        <taxon>Formicidae</taxon>
        <taxon>Dorylinae</taxon>
        <taxon>Ooceraea</taxon>
    </lineage>
</organism>
<evidence type="ECO:0000256" key="1">
    <source>
        <dbReference type="SAM" id="MobiDB-lite"/>
    </source>
</evidence>
<proteinExistence type="predicted"/>
<reference evidence="2 4" key="1">
    <citation type="journal article" date="2014" name="Curr. Biol.">
        <title>The genome of the clonal raider ant Cerapachys biroi.</title>
        <authorList>
            <person name="Oxley P.R."/>
            <person name="Ji L."/>
            <person name="Fetter-Pruneda I."/>
            <person name="McKenzie S.K."/>
            <person name="Li C."/>
            <person name="Hu H."/>
            <person name="Zhang G."/>
            <person name="Kronauer D.J."/>
        </authorList>
    </citation>
    <scope>NUCLEOTIDE SEQUENCE [LARGE SCALE GENOMIC DNA]</scope>
</reference>
<dbReference type="GO" id="GO:0005634">
    <property type="term" value="C:nucleus"/>
    <property type="evidence" value="ECO:0007669"/>
    <property type="project" value="InterPro"/>
</dbReference>
<dbReference type="OrthoDB" id="7697860at2759"/>
<dbReference type="GO" id="GO:0006384">
    <property type="term" value="P:transcription initiation at RNA polymerase III promoter"/>
    <property type="evidence" value="ECO:0007669"/>
    <property type="project" value="InterPro"/>
</dbReference>
<reference evidence="3" key="3">
    <citation type="submission" date="2018-07" db="EMBL/GenBank/DDBJ databases">
        <authorList>
            <person name="Mckenzie S.K."/>
            <person name="Kronauer D.J.C."/>
        </authorList>
    </citation>
    <scope>NUCLEOTIDE SEQUENCE</scope>
    <source>
        <strain evidence="3">Clonal line C1</strain>
    </source>
</reference>
<accession>A0A026WL92</accession>
<evidence type="ECO:0000313" key="4">
    <source>
        <dbReference type="Proteomes" id="UP000053097"/>
    </source>
</evidence>
<dbReference type="GO" id="GO:0006366">
    <property type="term" value="P:transcription by RNA polymerase II"/>
    <property type="evidence" value="ECO:0007669"/>
    <property type="project" value="InterPro"/>
</dbReference>
<sequence>MDNEAQTHEMTQYRARLMRQKEFLTDILSKIEKQILALQVERLHLRNTLLGADYLNRETSQSKNVSDEAVTKTSAKTESVMMMSDTENSDFTKHELDLSVLPHGLNNFQEESEESGEDEQLIIDDKEFKDN</sequence>
<dbReference type="AlphaFoldDB" id="A0A026WL92"/>
<feature type="compositionally biased region" description="Acidic residues" evidence="1">
    <location>
        <begin position="110"/>
        <end position="122"/>
    </location>
</feature>
<dbReference type="EMBL" id="QOIP01000010">
    <property type="protein sequence ID" value="RLU18075.1"/>
    <property type="molecule type" value="Genomic_DNA"/>
</dbReference>
<dbReference type="Proteomes" id="UP000053097">
    <property type="component" value="Unassembled WGS sequence"/>
</dbReference>